<sequence length="49" mass="5647">MVVSPESCSPPPQNHSRRRSLADPWSWELCILQPYLWTIQNAGLQLLNN</sequence>
<evidence type="ECO:0000313" key="3">
    <source>
        <dbReference type="Proteomes" id="UP000595437"/>
    </source>
</evidence>
<protein>
    <submittedName>
        <fullName evidence="2">Uncharacterized protein</fullName>
    </submittedName>
</protein>
<organism evidence="2 3">
    <name type="scientific">Caligus rogercresseyi</name>
    <name type="common">Sea louse</name>
    <dbReference type="NCBI Taxonomy" id="217165"/>
    <lineage>
        <taxon>Eukaryota</taxon>
        <taxon>Metazoa</taxon>
        <taxon>Ecdysozoa</taxon>
        <taxon>Arthropoda</taxon>
        <taxon>Crustacea</taxon>
        <taxon>Multicrustacea</taxon>
        <taxon>Hexanauplia</taxon>
        <taxon>Copepoda</taxon>
        <taxon>Siphonostomatoida</taxon>
        <taxon>Caligidae</taxon>
        <taxon>Caligus</taxon>
    </lineage>
</organism>
<gene>
    <name evidence="2" type="ORF">FKW44_019796</name>
</gene>
<evidence type="ECO:0000256" key="1">
    <source>
        <dbReference type="SAM" id="MobiDB-lite"/>
    </source>
</evidence>
<feature type="region of interest" description="Disordered" evidence="1">
    <location>
        <begin position="1"/>
        <end position="21"/>
    </location>
</feature>
<reference evidence="3" key="1">
    <citation type="submission" date="2021-01" db="EMBL/GenBank/DDBJ databases">
        <title>Caligus Genome Assembly.</title>
        <authorList>
            <person name="Gallardo-Escarate C."/>
        </authorList>
    </citation>
    <scope>NUCLEOTIDE SEQUENCE [LARGE SCALE GENOMIC DNA]</scope>
</reference>
<accession>A0A7T8JXM9</accession>
<dbReference type="AlphaFoldDB" id="A0A7T8JXM9"/>
<name>A0A7T8JXM9_CALRO</name>
<dbReference type="Proteomes" id="UP000595437">
    <property type="component" value="Chromosome 14"/>
</dbReference>
<evidence type="ECO:0000313" key="2">
    <source>
        <dbReference type="EMBL" id="QQP39042.1"/>
    </source>
</evidence>
<dbReference type="EMBL" id="CP045903">
    <property type="protein sequence ID" value="QQP39042.1"/>
    <property type="molecule type" value="Genomic_DNA"/>
</dbReference>
<keyword evidence="3" id="KW-1185">Reference proteome</keyword>
<proteinExistence type="predicted"/>